<dbReference type="STRING" id="1116229.S3DC35"/>
<feature type="region of interest" description="Disordered" evidence="1">
    <location>
        <begin position="305"/>
        <end position="341"/>
    </location>
</feature>
<feature type="compositionally biased region" description="Basic and acidic residues" evidence="1">
    <location>
        <begin position="312"/>
        <end position="323"/>
    </location>
</feature>
<keyword evidence="3" id="KW-1185">Reference proteome</keyword>
<dbReference type="eggNOG" id="KOG4498">
    <property type="taxonomic scope" value="Eukaryota"/>
</dbReference>
<dbReference type="OMA" id="FLFEPRD"/>
<dbReference type="HOGENOM" id="CLU_035338_0_1_1"/>
<dbReference type="EMBL" id="KE145356">
    <property type="protein sequence ID" value="EPE34659.1"/>
    <property type="molecule type" value="Genomic_DNA"/>
</dbReference>
<dbReference type="FunFam" id="3.40.30.10:FF:000404">
    <property type="entry name" value="WGS project CABT00000000 data, contig 2.14"/>
    <property type="match status" value="1"/>
</dbReference>
<dbReference type="AlphaFoldDB" id="S3DC35"/>
<dbReference type="PANTHER" id="PTHR28630">
    <property type="match status" value="1"/>
</dbReference>
<dbReference type="RefSeq" id="XP_008078594.1">
    <property type="nucleotide sequence ID" value="XM_008080403.1"/>
</dbReference>
<feature type="compositionally biased region" description="Basic and acidic residues" evidence="1">
    <location>
        <begin position="238"/>
        <end position="258"/>
    </location>
</feature>
<sequence>MAISAARDVPTAATNTTPPKTSIDTSTSSSLNQKDADNIDSTAEFAGELDTNDKIPSQAVLKKIEGLVVLDKDGKTVPFKDIYNGPNVARRVLVIFIRHFFCGNCQEFVRTLTSSITPDSLLTLPTPTFIAIIGCGSPSLIPMWYEKTGCPFPCYADPTKKLYDELGMLKTLNLGSRPEYQRQGLVTLMTGAFVQSLKAIKSGRVFQGGGYQQVGGEFLFEPLEGGTPMLSPEEVVGESERSEQELSESVSRDHERTEFSAGLKALRNGDVGRGPYAEEKRITWCHRMRTTRDHAEIPEIREVLGLDGEGTPGRDRKRWEGAVRTRKGTGLSGSGSRERGA</sequence>
<dbReference type="Proteomes" id="UP000016922">
    <property type="component" value="Unassembled WGS sequence"/>
</dbReference>
<dbReference type="InterPro" id="IPR032801">
    <property type="entry name" value="PXL2A/B/C"/>
</dbReference>
<proteinExistence type="predicted"/>
<evidence type="ECO:0000256" key="1">
    <source>
        <dbReference type="SAM" id="MobiDB-lite"/>
    </source>
</evidence>
<dbReference type="InterPro" id="IPR036249">
    <property type="entry name" value="Thioredoxin-like_sf"/>
</dbReference>
<gene>
    <name evidence="2" type="ORF">GLAREA_10353</name>
</gene>
<reference evidence="2 3" key="1">
    <citation type="journal article" date="2013" name="BMC Genomics">
        <title>Genomics-driven discovery of the pneumocandin biosynthetic gene cluster in the fungus Glarea lozoyensis.</title>
        <authorList>
            <person name="Chen L."/>
            <person name="Yue Q."/>
            <person name="Zhang X."/>
            <person name="Xiang M."/>
            <person name="Wang C."/>
            <person name="Li S."/>
            <person name="Che Y."/>
            <person name="Ortiz-Lopez F.J."/>
            <person name="Bills G.F."/>
            <person name="Liu X."/>
            <person name="An Z."/>
        </authorList>
    </citation>
    <scope>NUCLEOTIDE SEQUENCE [LARGE SCALE GENOMIC DNA]</scope>
    <source>
        <strain evidence="3">ATCC 20868 / MF5171</strain>
    </source>
</reference>
<accession>S3DC35</accession>
<name>S3DC35_GLAL2</name>
<dbReference type="OrthoDB" id="40334at2759"/>
<evidence type="ECO:0000313" key="3">
    <source>
        <dbReference type="Proteomes" id="UP000016922"/>
    </source>
</evidence>
<feature type="region of interest" description="Disordered" evidence="1">
    <location>
        <begin position="230"/>
        <end position="258"/>
    </location>
</feature>
<feature type="region of interest" description="Disordered" evidence="1">
    <location>
        <begin position="1"/>
        <end position="36"/>
    </location>
</feature>
<feature type="compositionally biased region" description="Low complexity" evidence="1">
    <location>
        <begin position="10"/>
        <end position="21"/>
    </location>
</feature>
<dbReference type="GeneID" id="19469400"/>
<organism evidence="2 3">
    <name type="scientific">Glarea lozoyensis (strain ATCC 20868 / MF5171)</name>
    <dbReference type="NCBI Taxonomy" id="1116229"/>
    <lineage>
        <taxon>Eukaryota</taxon>
        <taxon>Fungi</taxon>
        <taxon>Dikarya</taxon>
        <taxon>Ascomycota</taxon>
        <taxon>Pezizomycotina</taxon>
        <taxon>Leotiomycetes</taxon>
        <taxon>Helotiales</taxon>
        <taxon>Helotiaceae</taxon>
        <taxon>Glarea</taxon>
    </lineage>
</organism>
<evidence type="ECO:0000313" key="2">
    <source>
        <dbReference type="EMBL" id="EPE34659.1"/>
    </source>
</evidence>
<evidence type="ECO:0008006" key="4">
    <source>
        <dbReference type="Google" id="ProtNLM"/>
    </source>
</evidence>
<dbReference type="PANTHER" id="PTHR28630:SF3">
    <property type="entry name" value="PEROXIREDOXIN-LIKE 2C"/>
    <property type="match status" value="1"/>
</dbReference>
<dbReference type="Gene3D" id="3.40.30.10">
    <property type="entry name" value="Glutaredoxin"/>
    <property type="match status" value="1"/>
</dbReference>
<dbReference type="SUPFAM" id="SSF52833">
    <property type="entry name" value="Thioredoxin-like"/>
    <property type="match status" value="1"/>
</dbReference>
<feature type="compositionally biased region" description="Polar residues" evidence="1">
    <location>
        <begin position="22"/>
        <end position="33"/>
    </location>
</feature>
<protein>
    <recommendedName>
        <fullName evidence="4">Thioredoxin-like protein AAED1</fullName>
    </recommendedName>
</protein>
<dbReference type="KEGG" id="glz:GLAREA_10353"/>
<dbReference type="Pfam" id="PF13911">
    <property type="entry name" value="AhpC-TSA_2"/>
    <property type="match status" value="1"/>
</dbReference>